<comment type="caution">
    <text evidence="2">The sequence shown here is derived from an EMBL/GenBank/DDBJ whole genome shotgun (WGS) entry which is preliminary data.</text>
</comment>
<keyword evidence="1" id="KW-0378">Hydrolase</keyword>
<comment type="function">
    <text evidence="1">Catalyzes the cleavage of 5-oxoproline to form L-glutamate coupled to the hydrolysis of ATP to ADP and inorganic phosphate.</text>
</comment>
<name>A0ABS3YXT3_9BACT</name>
<dbReference type="RefSeq" id="WP_209140273.1">
    <property type="nucleotide sequence ID" value="NZ_JAGHKO010000004.1"/>
</dbReference>
<dbReference type="CDD" id="cd10787">
    <property type="entry name" value="LamB_YcsF_like"/>
    <property type="match status" value="1"/>
</dbReference>
<dbReference type="PANTHER" id="PTHR30292:SF0">
    <property type="entry name" value="5-OXOPROLINASE SUBUNIT A"/>
    <property type="match status" value="1"/>
</dbReference>
<dbReference type="NCBIfam" id="NF003814">
    <property type="entry name" value="PRK05406.1-3"/>
    <property type="match status" value="1"/>
</dbReference>
<gene>
    <name evidence="1" type="primary">pxpA</name>
    <name evidence="2" type="ORF">J7I42_18210</name>
</gene>
<dbReference type="NCBIfam" id="NF003816">
    <property type="entry name" value="PRK05406.1-5"/>
    <property type="match status" value="1"/>
</dbReference>
<dbReference type="EMBL" id="JAGHKO010000004">
    <property type="protein sequence ID" value="MBO9202225.1"/>
    <property type="molecule type" value="Genomic_DNA"/>
</dbReference>
<protein>
    <recommendedName>
        <fullName evidence="1">5-oxoprolinase subunit A</fullName>
        <shortName evidence="1">5-OPase subunit A</shortName>
        <ecNumber evidence="1">3.5.2.9</ecNumber>
    </recommendedName>
    <alternativeName>
        <fullName evidence="1">5-oxoprolinase (ATP-hydrolyzing) subunit A</fullName>
    </alternativeName>
</protein>
<organism evidence="2 3">
    <name type="scientific">Niastella soli</name>
    <dbReference type="NCBI Taxonomy" id="2821487"/>
    <lineage>
        <taxon>Bacteria</taxon>
        <taxon>Pseudomonadati</taxon>
        <taxon>Bacteroidota</taxon>
        <taxon>Chitinophagia</taxon>
        <taxon>Chitinophagales</taxon>
        <taxon>Chitinophagaceae</taxon>
        <taxon>Niastella</taxon>
    </lineage>
</organism>
<keyword evidence="1" id="KW-0547">Nucleotide-binding</keyword>
<comment type="subunit">
    <text evidence="1">Forms a complex composed of PxpA, PxpB and PxpC.</text>
</comment>
<evidence type="ECO:0000313" key="3">
    <source>
        <dbReference type="Proteomes" id="UP000677244"/>
    </source>
</evidence>
<keyword evidence="1" id="KW-0067">ATP-binding</keyword>
<sequence length="253" mass="27652">MLSIDINCDMGESTHLWPYDIEKDRLLLSYVSSINLACGFHAGDTNTMYTLAEAAAGTGIAIGAHPGFPDRDNFGRTNMELSPSAIYELVVYQIGALDAFLKVLHTRLHHVKPHGALYNMAAKDERMAEVICKAVYDFDPHLVLYGLSGSKLIQAATATGLTTRSEVFADRTYQDDGHLTPRTHPQALLSNTEQALQQVLQMVQTQSVTSLNGKTVPLVAETVCVHSDSLHALSFVKEIRSMLEASGIEIASY</sequence>
<dbReference type="SUPFAM" id="SSF88713">
    <property type="entry name" value="Glycoside hydrolase/deacetylase"/>
    <property type="match status" value="1"/>
</dbReference>
<dbReference type="HAMAP" id="MF_00691">
    <property type="entry name" value="PxpA"/>
    <property type="match status" value="1"/>
</dbReference>
<comment type="similarity">
    <text evidence="1">Belongs to the LamB/PxpA family.</text>
</comment>
<dbReference type="InterPro" id="IPR011330">
    <property type="entry name" value="Glyco_hydro/deAcase_b/a-brl"/>
</dbReference>
<reference evidence="2 3" key="1">
    <citation type="submission" date="2021-03" db="EMBL/GenBank/DDBJ databases">
        <title>Assistant Professor.</title>
        <authorList>
            <person name="Huq M.A."/>
        </authorList>
    </citation>
    <scope>NUCLEOTIDE SEQUENCE [LARGE SCALE GENOMIC DNA]</scope>
    <source>
        <strain evidence="2 3">MAH-29</strain>
    </source>
</reference>
<evidence type="ECO:0000313" key="2">
    <source>
        <dbReference type="EMBL" id="MBO9202225.1"/>
    </source>
</evidence>
<dbReference type="EC" id="3.5.2.9" evidence="1"/>
<keyword evidence="3" id="KW-1185">Reference proteome</keyword>
<dbReference type="Proteomes" id="UP000677244">
    <property type="component" value="Unassembled WGS sequence"/>
</dbReference>
<dbReference type="InterPro" id="IPR005501">
    <property type="entry name" value="LamB/YcsF/PxpA-like"/>
</dbReference>
<comment type="catalytic activity">
    <reaction evidence="1">
        <text>5-oxo-L-proline + ATP + 2 H2O = L-glutamate + ADP + phosphate + H(+)</text>
        <dbReference type="Rhea" id="RHEA:10348"/>
        <dbReference type="ChEBI" id="CHEBI:15377"/>
        <dbReference type="ChEBI" id="CHEBI:15378"/>
        <dbReference type="ChEBI" id="CHEBI:29985"/>
        <dbReference type="ChEBI" id="CHEBI:30616"/>
        <dbReference type="ChEBI" id="CHEBI:43474"/>
        <dbReference type="ChEBI" id="CHEBI:58402"/>
        <dbReference type="ChEBI" id="CHEBI:456216"/>
        <dbReference type="EC" id="3.5.2.9"/>
    </reaction>
</comment>
<dbReference type="Pfam" id="PF03746">
    <property type="entry name" value="LamB_YcsF"/>
    <property type="match status" value="1"/>
</dbReference>
<proteinExistence type="inferred from homology"/>
<dbReference type="PANTHER" id="PTHR30292">
    <property type="entry name" value="UNCHARACTERIZED PROTEIN YBGL-RELATED"/>
    <property type="match status" value="1"/>
</dbReference>
<dbReference type="Gene3D" id="3.20.20.370">
    <property type="entry name" value="Glycoside hydrolase/deacetylase"/>
    <property type="match status" value="1"/>
</dbReference>
<accession>A0ABS3YXT3</accession>
<evidence type="ECO:0000256" key="1">
    <source>
        <dbReference type="HAMAP-Rule" id="MF_00691"/>
    </source>
</evidence>